<feature type="region of interest" description="Disordered" evidence="1">
    <location>
        <begin position="387"/>
        <end position="505"/>
    </location>
</feature>
<proteinExistence type="predicted"/>
<evidence type="ECO:0000313" key="3">
    <source>
        <dbReference type="EMBL" id="CAD9766991.1"/>
    </source>
</evidence>
<dbReference type="GO" id="GO:0005770">
    <property type="term" value="C:late endosome"/>
    <property type="evidence" value="ECO:0007669"/>
    <property type="project" value="TreeGrafter"/>
</dbReference>
<feature type="domain" description="VPS9" evidence="2">
    <location>
        <begin position="243"/>
        <end position="392"/>
    </location>
</feature>
<dbReference type="PANTHER" id="PTHR24170:SF1">
    <property type="entry name" value="DOMAIN PROTEIN, PUTATIVE (AFU_ORTHOLOGUE AFUA_1G09870)-RELATED"/>
    <property type="match status" value="1"/>
</dbReference>
<dbReference type="EMBL" id="HBHP01018437">
    <property type="protein sequence ID" value="CAD9766991.1"/>
    <property type="molecule type" value="Transcribed_RNA"/>
</dbReference>
<reference evidence="3" key="1">
    <citation type="submission" date="2021-01" db="EMBL/GenBank/DDBJ databases">
        <authorList>
            <person name="Corre E."/>
            <person name="Pelletier E."/>
            <person name="Niang G."/>
            <person name="Scheremetjew M."/>
            <person name="Finn R."/>
            <person name="Kale V."/>
            <person name="Holt S."/>
            <person name="Cochrane G."/>
            <person name="Meng A."/>
            <person name="Brown T."/>
            <person name="Cohen L."/>
        </authorList>
    </citation>
    <scope>NUCLEOTIDE SEQUENCE</scope>
    <source>
        <strain evidence="3">CCMP622</strain>
    </source>
</reference>
<dbReference type="GO" id="GO:0097422">
    <property type="term" value="C:tubular endosome"/>
    <property type="evidence" value="ECO:0007669"/>
    <property type="project" value="TreeGrafter"/>
</dbReference>
<dbReference type="GO" id="GO:0005085">
    <property type="term" value="F:guanyl-nucleotide exchange factor activity"/>
    <property type="evidence" value="ECO:0007669"/>
    <property type="project" value="TreeGrafter"/>
</dbReference>
<dbReference type="GO" id="GO:0030133">
    <property type="term" value="C:transport vesicle"/>
    <property type="evidence" value="ECO:0007669"/>
    <property type="project" value="TreeGrafter"/>
</dbReference>
<dbReference type="Pfam" id="PF02204">
    <property type="entry name" value="VPS9"/>
    <property type="match status" value="1"/>
</dbReference>
<dbReference type="GO" id="GO:0000149">
    <property type="term" value="F:SNARE binding"/>
    <property type="evidence" value="ECO:0007669"/>
    <property type="project" value="TreeGrafter"/>
</dbReference>
<organism evidence="3">
    <name type="scientific">Lotharella oceanica</name>
    <dbReference type="NCBI Taxonomy" id="641309"/>
    <lineage>
        <taxon>Eukaryota</taxon>
        <taxon>Sar</taxon>
        <taxon>Rhizaria</taxon>
        <taxon>Cercozoa</taxon>
        <taxon>Chlorarachniophyceae</taxon>
        <taxon>Lotharella</taxon>
    </lineage>
</organism>
<gene>
    <name evidence="3" type="ORF">LSP00402_LOCUS11462</name>
</gene>
<dbReference type="InterPro" id="IPR051248">
    <property type="entry name" value="UPF0507/Ank_repeat_27"/>
</dbReference>
<dbReference type="AlphaFoldDB" id="A0A7S2TTQ5"/>
<accession>A0A7S2TTQ5</accession>
<dbReference type="GO" id="GO:0005886">
    <property type="term" value="C:plasma membrane"/>
    <property type="evidence" value="ECO:0007669"/>
    <property type="project" value="TreeGrafter"/>
</dbReference>
<name>A0A7S2TTQ5_9EUKA</name>
<dbReference type="InterPro" id="IPR037191">
    <property type="entry name" value="VPS9_dom_sf"/>
</dbReference>
<evidence type="ECO:0000256" key="1">
    <source>
        <dbReference type="SAM" id="MobiDB-lite"/>
    </source>
</evidence>
<dbReference type="PANTHER" id="PTHR24170">
    <property type="entry name" value="ANKYRIN REPEAT DOMAIN-CONTAINING PROTEIN 27"/>
    <property type="match status" value="1"/>
</dbReference>
<dbReference type="SUPFAM" id="SSF109993">
    <property type="entry name" value="VPS9 domain"/>
    <property type="match status" value="1"/>
</dbReference>
<sequence>MAEEVPSQSFFFNALKRSFSRTFEQSSKKDHVFVIPTFSSLPQKIDAEFVKSHVLKPSPYFKDCFTLLEQEKVVAIKGKQIVCRQGFRYPRTVQIIAEETCYNDDFEAYRLLLVSAPLVGRIRSGSIARPIKTRDKLAVARRSISEHKRCIRACILDSKSLNIFQTELQEFIDHFRGNYVLVKGFVDDAAQKCKNRCRVSIEGALRGVKLGHDRQHALVVATEMLVIYSLRKKIFDGICTLCQDEDKKFYECIKALHKGGSKISVRQLLGVRQDLSCNPENAVSRLRELNSTDCNTPLAKLCCLYDVQELLSSAVKSEGREVLAADDMLPLIAYTIFLAGDQQWCSNWEYLKHFSPDSKVLSGINAGNLGYQLANYQAAMDLLRTSKPSHREGSQPVAAKSGEHERDANDRKAPDYGLAEAVNRPSRADSRIREGGSSARSRALRRLRQKELENEKRARKSRSSKGHGNGFDEVDRALMQLGLGSRNRRRAETYNSRSESEDGGSLIHALRAKKEVVLAGKV</sequence>
<dbReference type="GO" id="GO:0005769">
    <property type="term" value="C:early endosome"/>
    <property type="evidence" value="ECO:0007669"/>
    <property type="project" value="TreeGrafter"/>
</dbReference>
<dbReference type="Gene3D" id="1.20.1050.80">
    <property type="entry name" value="VPS9 domain"/>
    <property type="match status" value="1"/>
</dbReference>
<protein>
    <recommendedName>
        <fullName evidence="2">VPS9 domain-containing protein</fullName>
    </recommendedName>
</protein>
<dbReference type="GO" id="GO:0045022">
    <property type="term" value="P:early endosome to late endosome transport"/>
    <property type="evidence" value="ECO:0007669"/>
    <property type="project" value="TreeGrafter"/>
</dbReference>
<dbReference type="PROSITE" id="PS51205">
    <property type="entry name" value="VPS9"/>
    <property type="match status" value="1"/>
</dbReference>
<evidence type="ECO:0000259" key="2">
    <source>
        <dbReference type="PROSITE" id="PS51205"/>
    </source>
</evidence>
<feature type="compositionally biased region" description="Basic and acidic residues" evidence="1">
    <location>
        <begin position="401"/>
        <end position="414"/>
    </location>
</feature>
<dbReference type="InterPro" id="IPR003123">
    <property type="entry name" value="VPS9"/>
</dbReference>